<evidence type="ECO:0000313" key="2">
    <source>
        <dbReference type="Proteomes" id="UP000177707"/>
    </source>
</evidence>
<accession>A0A1G2TWL5</accession>
<name>A0A1G2TWL5_9BACT</name>
<gene>
    <name evidence="1" type="ORF">A3A96_04100</name>
</gene>
<comment type="caution">
    <text evidence="1">The sequence shown here is derived from an EMBL/GenBank/DDBJ whole genome shotgun (WGS) entry which is preliminary data.</text>
</comment>
<sequence>MHNHPLAKTLCDCTKHTETRQAGVKAGEIAREIVAAEAAGDHQKATDLLPELERLNAIANQEIK</sequence>
<evidence type="ECO:0000313" key="1">
    <source>
        <dbReference type="EMBL" id="OHB01718.1"/>
    </source>
</evidence>
<dbReference type="Proteomes" id="UP000177707">
    <property type="component" value="Unassembled WGS sequence"/>
</dbReference>
<dbReference type="EMBL" id="MHWB01000010">
    <property type="protein sequence ID" value="OHB01718.1"/>
    <property type="molecule type" value="Genomic_DNA"/>
</dbReference>
<organism evidence="1 2">
    <name type="scientific">Candidatus Zambryskibacteria bacterium RIFCSPLOWO2_01_FULL_39_39</name>
    <dbReference type="NCBI Taxonomy" id="1802758"/>
    <lineage>
        <taxon>Bacteria</taxon>
        <taxon>Candidatus Zambryskiibacteriota</taxon>
    </lineage>
</organism>
<protein>
    <submittedName>
        <fullName evidence="1">Uncharacterized protein</fullName>
    </submittedName>
</protein>
<proteinExistence type="predicted"/>
<dbReference type="AlphaFoldDB" id="A0A1G2TWL5"/>
<reference evidence="1 2" key="1">
    <citation type="journal article" date="2016" name="Nat. Commun.">
        <title>Thousands of microbial genomes shed light on interconnected biogeochemical processes in an aquifer system.</title>
        <authorList>
            <person name="Anantharaman K."/>
            <person name="Brown C.T."/>
            <person name="Hug L.A."/>
            <person name="Sharon I."/>
            <person name="Castelle C.J."/>
            <person name="Probst A.J."/>
            <person name="Thomas B.C."/>
            <person name="Singh A."/>
            <person name="Wilkins M.J."/>
            <person name="Karaoz U."/>
            <person name="Brodie E.L."/>
            <person name="Williams K.H."/>
            <person name="Hubbard S.S."/>
            <person name="Banfield J.F."/>
        </authorList>
    </citation>
    <scope>NUCLEOTIDE SEQUENCE [LARGE SCALE GENOMIC DNA]</scope>
</reference>
<dbReference type="STRING" id="1802758.A3A96_04100"/>